<comment type="cofactor">
    <cofactor evidence="1">
        <name>a divalent metal cation</name>
        <dbReference type="ChEBI" id="CHEBI:60240"/>
    </cofactor>
</comment>
<dbReference type="InterPro" id="IPR012310">
    <property type="entry name" value="DNA_ligase_ATP-dep_cent"/>
</dbReference>
<keyword evidence="5" id="KW-0234">DNA repair</keyword>
<dbReference type="SUPFAM" id="SSF52113">
    <property type="entry name" value="BRCT domain"/>
    <property type="match status" value="2"/>
</dbReference>
<accession>A0A1V9YLL1</accession>
<dbReference type="OrthoDB" id="411785at2759"/>
<keyword evidence="10" id="KW-1185">Reference proteome</keyword>
<dbReference type="Pfam" id="PF00533">
    <property type="entry name" value="BRCT"/>
    <property type="match status" value="2"/>
</dbReference>
<keyword evidence="6" id="KW-0862">Zinc</keyword>
<dbReference type="CDD" id="cd07896">
    <property type="entry name" value="Adenylation_kDNA_ligase_like"/>
    <property type="match status" value="1"/>
</dbReference>
<dbReference type="GO" id="GO:0008270">
    <property type="term" value="F:zinc ion binding"/>
    <property type="evidence" value="ECO:0007669"/>
    <property type="project" value="UniProtKB-KW"/>
</dbReference>
<evidence type="ECO:0000313" key="9">
    <source>
        <dbReference type="EMBL" id="OQR86599.1"/>
    </source>
</evidence>
<dbReference type="Gene3D" id="2.40.50.140">
    <property type="entry name" value="Nucleic acid-binding proteins"/>
    <property type="match status" value="1"/>
</dbReference>
<evidence type="ECO:0000256" key="2">
    <source>
        <dbReference type="ARBA" id="ARBA00022598"/>
    </source>
</evidence>
<dbReference type="GO" id="GO:0006310">
    <property type="term" value="P:DNA recombination"/>
    <property type="evidence" value="ECO:0007669"/>
    <property type="project" value="InterPro"/>
</dbReference>
<evidence type="ECO:0000256" key="1">
    <source>
        <dbReference type="ARBA" id="ARBA00001968"/>
    </source>
</evidence>
<dbReference type="Gene3D" id="3.30.1490.70">
    <property type="match status" value="1"/>
</dbReference>
<name>A0A1V9YLL1_ACHHY</name>
<gene>
    <name evidence="9" type="ORF">ACHHYP_10376</name>
</gene>
<dbReference type="AlphaFoldDB" id="A0A1V9YLL1"/>
<dbReference type="GO" id="GO:0006281">
    <property type="term" value="P:DNA repair"/>
    <property type="evidence" value="ECO:0007669"/>
    <property type="project" value="UniProtKB-KW"/>
</dbReference>
<dbReference type="PROSITE" id="PS50966">
    <property type="entry name" value="ZF_SWIM"/>
    <property type="match status" value="1"/>
</dbReference>
<dbReference type="EMBL" id="JNBR01001494">
    <property type="protein sequence ID" value="OQR86599.1"/>
    <property type="molecule type" value="Genomic_DNA"/>
</dbReference>
<organism evidence="9 10">
    <name type="scientific">Achlya hypogyna</name>
    <name type="common">Oomycete</name>
    <name type="synonym">Protoachlya hypogyna</name>
    <dbReference type="NCBI Taxonomy" id="1202772"/>
    <lineage>
        <taxon>Eukaryota</taxon>
        <taxon>Sar</taxon>
        <taxon>Stramenopiles</taxon>
        <taxon>Oomycota</taxon>
        <taxon>Saprolegniomycetes</taxon>
        <taxon>Saprolegniales</taxon>
        <taxon>Achlyaceae</taxon>
        <taxon>Achlya</taxon>
    </lineage>
</organism>
<dbReference type="Proteomes" id="UP000243579">
    <property type="component" value="Unassembled WGS sequence"/>
</dbReference>
<feature type="domain" description="SWIM-type" evidence="8">
    <location>
        <begin position="207"/>
        <end position="246"/>
    </location>
</feature>
<evidence type="ECO:0000313" key="10">
    <source>
        <dbReference type="Proteomes" id="UP000243579"/>
    </source>
</evidence>
<dbReference type="GO" id="GO:0003910">
    <property type="term" value="F:DNA ligase (ATP) activity"/>
    <property type="evidence" value="ECO:0007669"/>
    <property type="project" value="InterPro"/>
</dbReference>
<dbReference type="InterPro" id="IPR012340">
    <property type="entry name" value="NA-bd_OB-fold"/>
</dbReference>
<protein>
    <submittedName>
        <fullName evidence="9">DNA ligase (ATP)</fullName>
    </submittedName>
</protein>
<evidence type="ECO:0000256" key="3">
    <source>
        <dbReference type="ARBA" id="ARBA00022705"/>
    </source>
</evidence>
<proteinExistence type="predicted"/>
<dbReference type="SMART" id="SM00292">
    <property type="entry name" value="BRCT"/>
    <property type="match status" value="2"/>
</dbReference>
<dbReference type="PROSITE" id="PS50172">
    <property type="entry name" value="BRCT"/>
    <property type="match status" value="1"/>
</dbReference>
<dbReference type="InterPro" id="IPR007527">
    <property type="entry name" value="Znf_SWIM"/>
</dbReference>
<dbReference type="Pfam" id="PF01068">
    <property type="entry name" value="DNA_ligase_A_M"/>
    <property type="match status" value="1"/>
</dbReference>
<dbReference type="NCBIfam" id="NF006592">
    <property type="entry name" value="PRK09125.1"/>
    <property type="match status" value="1"/>
</dbReference>
<sequence>MSLEGNVIAITGKLSLGTRATVQALVEAHGGAFATAVKKGVTHLVTSEPDAGTSKLVAARKLGVRVVGEDFLSHLTENEPPAKRPKHQASLLVPYGPTCLTAFVFHIDGALSTLAKDDCVRFIRDHGGVYAEIADSSVTHVICQSTTPRTNANLGQPTVVTEDAIQALIAAQYETLFGADEAPSGPSPKRIMVDGEAIEVEGGHGMYEVRLRNGIYYCTCMAWKMQHQAGAIRTCKHLREVLGDAFEAWRTKSNMPPAGLTTRVAKQSAPKLLLAHKYEPGTDISGWHMSEKFDGVRGYWNGSTFLSRLGNPFTAPLYFTKDLPKDVHLDGELFLGRKQFEATISIVKNSHPENSKNWAQLKFMVFDVPTMKEKPFEERLAYLKQRFAKCEYVTVVDHKLCASEAALNAELARVEALGAEGVMLRQPGSMYVGSRSTTLLKVKSFSDDEAKIVGYEAGTGKHKGRTGSLKCISRSGKSFKVGSGLSDKLRDNPPAIGTLITYRYQELTAAGIPRFPTYVGIAIDKVWTDA</sequence>
<evidence type="ECO:0000256" key="6">
    <source>
        <dbReference type="PROSITE-ProRule" id="PRU00325"/>
    </source>
</evidence>
<dbReference type="GO" id="GO:0006260">
    <property type="term" value="P:DNA replication"/>
    <property type="evidence" value="ECO:0007669"/>
    <property type="project" value="UniProtKB-KW"/>
</dbReference>
<keyword evidence="6" id="KW-0863">Zinc-finger</keyword>
<dbReference type="InterPro" id="IPR029319">
    <property type="entry name" value="DNA_ligase_OB"/>
</dbReference>
<keyword evidence="3" id="KW-0235">DNA replication</keyword>
<comment type="caution">
    <text evidence="9">The sequence shown here is derived from an EMBL/GenBank/DDBJ whole genome shotgun (WGS) entry which is preliminary data.</text>
</comment>
<dbReference type="Gene3D" id="3.30.470.30">
    <property type="entry name" value="DNA ligase/mRNA capping enzyme"/>
    <property type="match status" value="1"/>
</dbReference>
<dbReference type="PANTHER" id="PTHR47810:SF1">
    <property type="entry name" value="DNA LIGASE B"/>
    <property type="match status" value="1"/>
</dbReference>
<dbReference type="STRING" id="1202772.A0A1V9YLL1"/>
<feature type="domain" description="BRCT" evidence="7">
    <location>
        <begin position="1"/>
        <end position="72"/>
    </location>
</feature>
<evidence type="ECO:0000259" key="8">
    <source>
        <dbReference type="PROSITE" id="PS50966"/>
    </source>
</evidence>
<reference evidence="9 10" key="1">
    <citation type="journal article" date="2014" name="Genome Biol. Evol.">
        <title>The secreted proteins of Achlya hypogyna and Thraustotheca clavata identify the ancestral oomycete secretome and reveal gene acquisitions by horizontal gene transfer.</title>
        <authorList>
            <person name="Misner I."/>
            <person name="Blouin N."/>
            <person name="Leonard G."/>
            <person name="Richards T.A."/>
            <person name="Lane C.E."/>
        </authorList>
    </citation>
    <scope>NUCLEOTIDE SEQUENCE [LARGE SCALE GENOMIC DNA]</scope>
    <source>
        <strain evidence="9 10">ATCC 48635</strain>
    </source>
</reference>
<dbReference type="InterPro" id="IPR036420">
    <property type="entry name" value="BRCT_dom_sf"/>
</dbReference>
<evidence type="ECO:0000259" key="7">
    <source>
        <dbReference type="PROSITE" id="PS50172"/>
    </source>
</evidence>
<keyword evidence="4" id="KW-0227">DNA damage</keyword>
<keyword evidence="6" id="KW-0479">Metal-binding</keyword>
<dbReference type="CDD" id="cd08041">
    <property type="entry name" value="OBF_kDNA_ligase_like"/>
    <property type="match status" value="1"/>
</dbReference>
<dbReference type="SUPFAM" id="SSF56091">
    <property type="entry name" value="DNA ligase/mRNA capping enzyme, catalytic domain"/>
    <property type="match status" value="1"/>
</dbReference>
<dbReference type="Pfam" id="PF14743">
    <property type="entry name" value="DNA_ligase_OB_2"/>
    <property type="match status" value="1"/>
</dbReference>
<keyword evidence="2 9" id="KW-0436">Ligase</keyword>
<dbReference type="InterPro" id="IPR001357">
    <property type="entry name" value="BRCT_dom"/>
</dbReference>
<dbReference type="PANTHER" id="PTHR47810">
    <property type="entry name" value="DNA LIGASE"/>
    <property type="match status" value="1"/>
</dbReference>
<dbReference type="SUPFAM" id="SSF50249">
    <property type="entry name" value="Nucleic acid-binding proteins"/>
    <property type="match status" value="1"/>
</dbReference>
<evidence type="ECO:0000256" key="5">
    <source>
        <dbReference type="ARBA" id="ARBA00023204"/>
    </source>
</evidence>
<dbReference type="Gene3D" id="3.40.50.10190">
    <property type="entry name" value="BRCT domain"/>
    <property type="match status" value="2"/>
</dbReference>
<dbReference type="GO" id="GO:0005524">
    <property type="term" value="F:ATP binding"/>
    <property type="evidence" value="ECO:0007669"/>
    <property type="project" value="InterPro"/>
</dbReference>
<evidence type="ECO:0000256" key="4">
    <source>
        <dbReference type="ARBA" id="ARBA00022763"/>
    </source>
</evidence>
<dbReference type="InterPro" id="IPR050326">
    <property type="entry name" value="NAD_dep_DNA_ligaseB"/>
</dbReference>